<proteinExistence type="predicted"/>
<feature type="compositionally biased region" description="Basic and acidic residues" evidence="1">
    <location>
        <begin position="214"/>
        <end position="225"/>
    </location>
</feature>
<evidence type="ECO:0000313" key="2">
    <source>
        <dbReference type="EMBL" id="KAJ4452439.1"/>
    </source>
</evidence>
<feature type="compositionally biased region" description="Low complexity" evidence="1">
    <location>
        <begin position="363"/>
        <end position="376"/>
    </location>
</feature>
<feature type="compositionally biased region" description="Low complexity" evidence="1">
    <location>
        <begin position="151"/>
        <end position="168"/>
    </location>
</feature>
<protein>
    <submittedName>
        <fullName evidence="2">Uncharacterized protein</fullName>
    </submittedName>
</protein>
<feature type="region of interest" description="Disordered" evidence="1">
    <location>
        <begin position="135"/>
        <end position="168"/>
    </location>
</feature>
<dbReference type="EMBL" id="JAPMOS010000513">
    <property type="protein sequence ID" value="KAJ4452439.1"/>
    <property type="molecule type" value="Genomic_DNA"/>
</dbReference>
<name>A0ABQ8U0C1_9EUKA</name>
<keyword evidence="3" id="KW-1185">Reference proteome</keyword>
<evidence type="ECO:0000313" key="3">
    <source>
        <dbReference type="Proteomes" id="UP001141327"/>
    </source>
</evidence>
<reference evidence="2" key="1">
    <citation type="journal article" date="2022" name="bioRxiv">
        <title>Genomics of Preaxostyla Flagellates Illuminates Evolutionary Transitions and the Path Towards Mitochondrial Loss.</title>
        <authorList>
            <person name="Novak L.V.F."/>
            <person name="Treitli S.C."/>
            <person name="Pyrih J."/>
            <person name="Halakuc P."/>
            <person name="Pipaliya S.V."/>
            <person name="Vacek V."/>
            <person name="Brzon O."/>
            <person name="Soukal P."/>
            <person name="Eme L."/>
            <person name="Dacks J.B."/>
            <person name="Karnkowska A."/>
            <person name="Elias M."/>
            <person name="Hampl V."/>
        </authorList>
    </citation>
    <scope>NUCLEOTIDE SEQUENCE</scope>
    <source>
        <strain evidence="2">RCP-MX</strain>
    </source>
</reference>
<evidence type="ECO:0000256" key="1">
    <source>
        <dbReference type="SAM" id="MobiDB-lite"/>
    </source>
</evidence>
<accession>A0ABQ8U0C1</accession>
<sequence length="398" mass="42742">MDPVTPPGASPLMQSSVRRTPEGLGLVTPLTTGYRSAMGLTLTPLTPVSKTPLFQGPAPTPMAACAGTTTGPLHMSAMEALAATEFVDPDLVNIDLGFGFVGRVTRSMAAAIKRAGRREREPRVACPRPRRIAVEIEPEPEAAAPRPPSRRPSQAAAAARPRASCPASQLAEARDALEAAARKLEQEQVSCLNEQRESRRPCWPPSRPARGRRRQEQRATEAEQARIEAERLRLAAEAEAQQAAQAQAQARLEAGRLAERRAAQEYEERERARQEAQRVEAERVKAEARRVAQVNMPDALKVATHGRILATRVQAERRAQEALDAATVTRGLQQERELAASRQAASEALQTLLDADRAQARAATASSWAGLAPPGGRRAGRARGGLWAHGTGRGGSAG</sequence>
<dbReference type="Proteomes" id="UP001141327">
    <property type="component" value="Unassembled WGS sequence"/>
</dbReference>
<gene>
    <name evidence="2" type="ORF">PAPYR_13415</name>
</gene>
<feature type="region of interest" description="Disordered" evidence="1">
    <location>
        <begin position="190"/>
        <end position="225"/>
    </location>
</feature>
<feature type="region of interest" description="Disordered" evidence="1">
    <location>
        <begin position="1"/>
        <end position="21"/>
    </location>
</feature>
<feature type="region of interest" description="Disordered" evidence="1">
    <location>
        <begin position="363"/>
        <end position="398"/>
    </location>
</feature>
<organism evidence="2 3">
    <name type="scientific">Paratrimastix pyriformis</name>
    <dbReference type="NCBI Taxonomy" id="342808"/>
    <lineage>
        <taxon>Eukaryota</taxon>
        <taxon>Metamonada</taxon>
        <taxon>Preaxostyla</taxon>
        <taxon>Paratrimastigidae</taxon>
        <taxon>Paratrimastix</taxon>
    </lineage>
</organism>
<comment type="caution">
    <text evidence="2">The sequence shown here is derived from an EMBL/GenBank/DDBJ whole genome shotgun (WGS) entry which is preliminary data.</text>
</comment>